<protein>
    <submittedName>
        <fullName evidence="2">Uncharacterized protein</fullName>
    </submittedName>
</protein>
<feature type="region of interest" description="Disordered" evidence="1">
    <location>
        <begin position="1"/>
        <end position="23"/>
    </location>
</feature>
<evidence type="ECO:0000256" key="1">
    <source>
        <dbReference type="SAM" id="MobiDB-lite"/>
    </source>
</evidence>
<dbReference type="AlphaFoldDB" id="A0A0R2Q9H4"/>
<feature type="compositionally biased region" description="Acidic residues" evidence="1">
    <location>
        <begin position="36"/>
        <end position="60"/>
    </location>
</feature>
<gene>
    <name evidence="2" type="ORF">ABR75_00790</name>
</gene>
<organism evidence="2 3">
    <name type="scientific">Acidimicrobiia bacterium BACL6 MAG-120924-bin43</name>
    <dbReference type="NCBI Taxonomy" id="1655583"/>
    <lineage>
        <taxon>Bacteria</taxon>
        <taxon>Bacillati</taxon>
        <taxon>Actinomycetota</taxon>
        <taxon>Acidimicrobiia</taxon>
        <taxon>acIV cluster</taxon>
    </lineage>
</organism>
<evidence type="ECO:0000313" key="2">
    <source>
        <dbReference type="EMBL" id="KRO45634.1"/>
    </source>
</evidence>
<dbReference type="EMBL" id="LIBJ01000458">
    <property type="protein sequence ID" value="KRO45634.1"/>
    <property type="molecule type" value="Genomic_DNA"/>
</dbReference>
<comment type="caution">
    <text evidence="2">The sequence shown here is derived from an EMBL/GenBank/DDBJ whole genome shotgun (WGS) entry which is preliminary data.</text>
</comment>
<sequence length="95" mass="10204">MSDDENIDPEDLDPATLIEVDPDAEVLDADSIDLEGDEDALGADDNLDDSAAVDESEDPDVISVATDSVAKKAGDDDDDDDDLRTEDDVEMMLRC</sequence>
<feature type="compositionally biased region" description="Acidic residues" evidence="1">
    <location>
        <begin position="75"/>
        <end position="95"/>
    </location>
</feature>
<dbReference type="Proteomes" id="UP000051017">
    <property type="component" value="Unassembled WGS sequence"/>
</dbReference>
<feature type="compositionally biased region" description="Acidic residues" evidence="1">
    <location>
        <begin position="1"/>
        <end position="13"/>
    </location>
</feature>
<feature type="region of interest" description="Disordered" evidence="1">
    <location>
        <begin position="36"/>
        <end position="95"/>
    </location>
</feature>
<name>A0A0R2Q9H4_9ACTN</name>
<evidence type="ECO:0000313" key="3">
    <source>
        <dbReference type="Proteomes" id="UP000051017"/>
    </source>
</evidence>
<accession>A0A0R2Q9H4</accession>
<proteinExistence type="predicted"/>
<reference evidence="2 3" key="1">
    <citation type="submission" date="2015-10" db="EMBL/GenBank/DDBJ databases">
        <title>Metagenome-Assembled Genomes uncover a global brackish microbiome.</title>
        <authorList>
            <person name="Hugerth L.W."/>
            <person name="Larsson J."/>
            <person name="Alneberg J."/>
            <person name="Lindh M.V."/>
            <person name="Legrand C."/>
            <person name="Pinhassi J."/>
            <person name="Andersson A.F."/>
        </authorList>
    </citation>
    <scope>NUCLEOTIDE SEQUENCE [LARGE SCALE GENOMIC DNA]</scope>
    <source>
        <strain evidence="2">BACL6 MAG-120924-bin43</strain>
    </source>
</reference>